<accession>A0A4R5MH33</accession>
<keyword evidence="3" id="KW-0548">Nucleotidyltransferase</keyword>
<organism evidence="3 4">
    <name type="scientific">Pedobacter changchengzhani</name>
    <dbReference type="NCBI Taxonomy" id="2529274"/>
    <lineage>
        <taxon>Bacteria</taxon>
        <taxon>Pseudomonadati</taxon>
        <taxon>Bacteroidota</taxon>
        <taxon>Sphingobacteriia</taxon>
        <taxon>Sphingobacteriales</taxon>
        <taxon>Sphingobacteriaceae</taxon>
        <taxon>Pedobacter</taxon>
    </lineage>
</organism>
<evidence type="ECO:0000256" key="1">
    <source>
        <dbReference type="ARBA" id="ARBA00034120"/>
    </source>
</evidence>
<dbReference type="SUPFAM" id="SSF56672">
    <property type="entry name" value="DNA/RNA polymerases"/>
    <property type="match status" value="1"/>
</dbReference>
<dbReference type="CDD" id="cd01651">
    <property type="entry name" value="RT_G2_intron"/>
    <property type="match status" value="1"/>
</dbReference>
<dbReference type="PANTHER" id="PTHR34047:SF3">
    <property type="entry name" value="BLR2052 PROTEIN"/>
    <property type="match status" value="1"/>
</dbReference>
<keyword evidence="3" id="KW-0695">RNA-directed DNA polymerase</keyword>
<comment type="similarity">
    <text evidence="1">Belongs to the bacterial reverse transcriptase family.</text>
</comment>
<gene>
    <name evidence="3" type="primary">ltrA</name>
    <name evidence="3" type="ORF">EZJ43_16940</name>
</gene>
<dbReference type="Proteomes" id="UP000295668">
    <property type="component" value="Unassembled WGS sequence"/>
</dbReference>
<dbReference type="EC" id="2.7.7.49" evidence="3"/>
<sequence length="420" mass="49888">MIFNEQQRSQPISRLQVNEAFKRVRANKGAMGIDGLTVEEVAKNPRKYLYPLWNRMASGSYQAKAVRQVLIPKGDGKMRPLGIPTIVDRVAQQVIATELEQVVEQHFSADSYGYRPNRSAHDALEQCRINCMKYSWAIDLDIRGFFDNIDHELLLKAVSHYTQEKHILLYVNRWLNAPVQLADGTIKHPEGKGTPQGGVISPVLANIFMDIVFDKWIAKESSDTPFERYADDIVIHCKNIREALRFLEKIKQRLRDCKLELNQEKSKIVYCRNNQKRQPPFKVRYQKFDFLGYTFKPRIIKERGKIRLGFSPAMSQKSRSRIAKELNKMNFHRWVQFPLNKIAELLKLKIRGWINYYGKFRMSEMRKLFRVLHTRLTKWIRNKYHRFRKKPWYVGYKYLQKLSKDYPNLFEHWHYEGFRP</sequence>
<dbReference type="InterPro" id="IPR051083">
    <property type="entry name" value="GrpII_Intron_Splice-Mob/Def"/>
</dbReference>
<feature type="domain" description="Reverse transcriptase" evidence="2">
    <location>
        <begin position="52"/>
        <end position="295"/>
    </location>
</feature>
<comment type="caution">
    <text evidence="3">The sequence shown here is derived from an EMBL/GenBank/DDBJ whole genome shotgun (WGS) entry which is preliminary data.</text>
</comment>
<dbReference type="GO" id="GO:0003964">
    <property type="term" value="F:RNA-directed DNA polymerase activity"/>
    <property type="evidence" value="ECO:0007669"/>
    <property type="project" value="UniProtKB-KW"/>
</dbReference>
<proteinExistence type="inferred from homology"/>
<dbReference type="Gene3D" id="3.30.70.270">
    <property type="match status" value="1"/>
</dbReference>
<dbReference type="InterPro" id="IPR030931">
    <property type="entry name" value="Group_II_RT_mat"/>
</dbReference>
<dbReference type="PROSITE" id="PS50878">
    <property type="entry name" value="RT_POL"/>
    <property type="match status" value="1"/>
</dbReference>
<evidence type="ECO:0000259" key="2">
    <source>
        <dbReference type="PROSITE" id="PS50878"/>
    </source>
</evidence>
<dbReference type="PANTHER" id="PTHR34047">
    <property type="entry name" value="NUCLEAR INTRON MATURASE 1, MITOCHONDRIAL-RELATED"/>
    <property type="match status" value="1"/>
</dbReference>
<dbReference type="InterPro" id="IPR000477">
    <property type="entry name" value="RT_dom"/>
</dbReference>
<keyword evidence="3" id="KW-0808">Transferase</keyword>
<dbReference type="RefSeq" id="WP_133263903.1">
    <property type="nucleotide sequence ID" value="NZ_SJCY01000029.1"/>
</dbReference>
<evidence type="ECO:0000313" key="3">
    <source>
        <dbReference type="EMBL" id="TDG34771.1"/>
    </source>
</evidence>
<dbReference type="OrthoDB" id="9780724at2"/>
<reference evidence="3 4" key="1">
    <citation type="submission" date="2019-02" db="EMBL/GenBank/DDBJ databases">
        <title>Pedobacter sp. nov., a novel speices isolated from soil of pinguins habitat in Antarcitica.</title>
        <authorList>
            <person name="He R.-H."/>
        </authorList>
    </citation>
    <scope>NUCLEOTIDE SEQUENCE [LARGE SCALE GENOMIC DNA]</scope>
    <source>
        <strain evidence="3 4">E01020</strain>
    </source>
</reference>
<dbReference type="Pfam" id="PF08388">
    <property type="entry name" value="GIIM"/>
    <property type="match status" value="1"/>
</dbReference>
<evidence type="ECO:0000313" key="4">
    <source>
        <dbReference type="Proteomes" id="UP000295668"/>
    </source>
</evidence>
<dbReference type="AlphaFoldDB" id="A0A4R5MH33"/>
<dbReference type="Pfam" id="PF00078">
    <property type="entry name" value="RVT_1"/>
    <property type="match status" value="1"/>
</dbReference>
<dbReference type="EMBL" id="SJCY01000029">
    <property type="protein sequence ID" value="TDG34771.1"/>
    <property type="molecule type" value="Genomic_DNA"/>
</dbReference>
<name>A0A4R5MH33_9SPHI</name>
<dbReference type="InterPro" id="IPR043128">
    <property type="entry name" value="Rev_trsase/Diguanyl_cyclase"/>
</dbReference>
<dbReference type="InterPro" id="IPR013597">
    <property type="entry name" value="Mat_intron_G2"/>
</dbReference>
<protein>
    <submittedName>
        <fullName evidence="3">Group II intron reverse transcriptase/maturase</fullName>
        <ecNumber evidence="3">2.7.7.49</ecNumber>
    </submittedName>
</protein>
<keyword evidence="4" id="KW-1185">Reference proteome</keyword>
<dbReference type="InterPro" id="IPR043502">
    <property type="entry name" value="DNA/RNA_pol_sf"/>
</dbReference>
<dbReference type="NCBIfam" id="TIGR04416">
    <property type="entry name" value="group_II_RT_mat"/>
    <property type="match status" value="1"/>
</dbReference>